<dbReference type="RefSeq" id="WP_018365689.1">
    <property type="nucleotide sequence ID" value="NZ_CP104407.1"/>
</dbReference>
<sequence length="46" mass="5195">MKKEYISYLSAAIFALYGIFSHKALFIVLGLILVIIGLADRLRPKK</sequence>
<name>A0ABY9LHY9_9STRE</name>
<reference evidence="3" key="1">
    <citation type="submission" date="2022-10" db="EMBL/GenBank/DDBJ databases">
        <title>Streptococcus didelphis as causative of fatal infections in opossums (Didelphis albiventris).</title>
        <authorList>
            <person name="Breyer G.M."/>
            <person name="Da Silva M.E.R.J."/>
            <person name="Siqueira F.M."/>
        </authorList>
    </citation>
    <scope>NUCLEOTIDE SEQUENCE [LARGE SCALE GENOMIC DNA]</scope>
    <source>
        <strain evidence="3">LBVP101/21</strain>
    </source>
</reference>
<keyword evidence="1" id="KW-1133">Transmembrane helix</keyword>
<keyword evidence="1" id="KW-0812">Transmembrane</keyword>
<organism evidence="2 3">
    <name type="scientific">Streptococcus didelphis</name>
    <dbReference type="NCBI Taxonomy" id="102886"/>
    <lineage>
        <taxon>Bacteria</taxon>
        <taxon>Bacillati</taxon>
        <taxon>Bacillota</taxon>
        <taxon>Bacilli</taxon>
        <taxon>Lactobacillales</taxon>
        <taxon>Streptococcaceae</taxon>
        <taxon>Streptococcus</taxon>
    </lineage>
</organism>
<keyword evidence="1" id="KW-0472">Membrane</keyword>
<dbReference type="Proteomes" id="UP001238096">
    <property type="component" value="Chromosome"/>
</dbReference>
<keyword evidence="3" id="KW-1185">Reference proteome</keyword>
<evidence type="ECO:0000313" key="2">
    <source>
        <dbReference type="EMBL" id="WMB28446.1"/>
    </source>
</evidence>
<evidence type="ECO:0000256" key="1">
    <source>
        <dbReference type="SAM" id="Phobius"/>
    </source>
</evidence>
<evidence type="ECO:0000313" key="3">
    <source>
        <dbReference type="Proteomes" id="UP001238096"/>
    </source>
</evidence>
<proteinExistence type="predicted"/>
<feature type="transmembrane region" description="Helical" evidence="1">
    <location>
        <begin position="6"/>
        <end position="39"/>
    </location>
</feature>
<dbReference type="EMBL" id="CP110509">
    <property type="protein sequence ID" value="WMB28446.1"/>
    <property type="molecule type" value="Genomic_DNA"/>
</dbReference>
<protein>
    <submittedName>
        <fullName evidence="2">Uncharacterized protein</fullName>
    </submittedName>
</protein>
<gene>
    <name evidence="2" type="ORF">N1496_02285</name>
</gene>
<accession>A0ABY9LHY9</accession>